<feature type="domain" description="Myb-like" evidence="2">
    <location>
        <begin position="46"/>
        <end position="117"/>
    </location>
</feature>
<name>A0A9W3DT51_RAPSA</name>
<proteinExistence type="predicted"/>
<dbReference type="InterPro" id="IPR001005">
    <property type="entry name" value="SANT/Myb"/>
</dbReference>
<reference evidence="3" key="1">
    <citation type="journal article" date="2019" name="Database">
        <title>The radish genome database (RadishGD): an integrated information resource for radish genomics.</title>
        <authorList>
            <person name="Yu H.J."/>
            <person name="Baek S."/>
            <person name="Lee Y.J."/>
            <person name="Cho A."/>
            <person name="Mun J.H."/>
        </authorList>
    </citation>
    <scope>NUCLEOTIDE SEQUENCE [LARGE SCALE GENOMIC DNA]</scope>
    <source>
        <strain evidence="3">cv. WK10039</strain>
    </source>
</reference>
<evidence type="ECO:0000313" key="4">
    <source>
        <dbReference type="RefSeq" id="XP_056867000.1"/>
    </source>
</evidence>
<feature type="region of interest" description="Disordered" evidence="1">
    <location>
        <begin position="185"/>
        <end position="225"/>
    </location>
</feature>
<evidence type="ECO:0000256" key="1">
    <source>
        <dbReference type="SAM" id="MobiDB-lite"/>
    </source>
</evidence>
<keyword evidence="3" id="KW-1185">Reference proteome</keyword>
<organism evidence="3 4">
    <name type="scientific">Raphanus sativus</name>
    <name type="common">Radish</name>
    <name type="synonym">Raphanus raphanistrum var. sativus</name>
    <dbReference type="NCBI Taxonomy" id="3726"/>
    <lineage>
        <taxon>Eukaryota</taxon>
        <taxon>Viridiplantae</taxon>
        <taxon>Streptophyta</taxon>
        <taxon>Embryophyta</taxon>
        <taxon>Tracheophyta</taxon>
        <taxon>Spermatophyta</taxon>
        <taxon>Magnoliopsida</taxon>
        <taxon>eudicotyledons</taxon>
        <taxon>Gunneridae</taxon>
        <taxon>Pentapetalae</taxon>
        <taxon>rosids</taxon>
        <taxon>malvids</taxon>
        <taxon>Brassicales</taxon>
        <taxon>Brassicaceae</taxon>
        <taxon>Brassiceae</taxon>
        <taxon>Raphanus</taxon>
    </lineage>
</organism>
<feature type="compositionally biased region" description="Polar residues" evidence="1">
    <location>
        <begin position="195"/>
        <end position="208"/>
    </location>
</feature>
<dbReference type="PANTHER" id="PTHR45023">
    <property type="match status" value="1"/>
</dbReference>
<evidence type="ECO:0000313" key="3">
    <source>
        <dbReference type="Proteomes" id="UP000504610"/>
    </source>
</evidence>
<dbReference type="OrthoDB" id="1092584at2759"/>
<evidence type="ECO:0000259" key="2">
    <source>
        <dbReference type="PROSITE" id="PS50090"/>
    </source>
</evidence>
<accession>A0A9W3DT51</accession>
<dbReference type="PANTHER" id="PTHR45023:SF4">
    <property type="entry name" value="GLYCINE-RICH PROTEIN-RELATED"/>
    <property type="match status" value="1"/>
</dbReference>
<dbReference type="AlphaFoldDB" id="A0A9W3DT51"/>
<feature type="compositionally biased region" description="Basic and acidic residues" evidence="1">
    <location>
        <begin position="35"/>
        <end position="51"/>
    </location>
</feature>
<dbReference type="Proteomes" id="UP000504610">
    <property type="component" value="Chromosome 5"/>
</dbReference>
<dbReference type="RefSeq" id="XP_056867000.1">
    <property type="nucleotide sequence ID" value="XM_057011020.1"/>
</dbReference>
<gene>
    <name evidence="4" type="primary">LOC108850936</name>
</gene>
<dbReference type="GeneID" id="108850936"/>
<protein>
    <submittedName>
        <fullName evidence="4">Glutathione S-transferase T3-like isoform X1</fullName>
    </submittedName>
</protein>
<sequence length="288" mass="32861">MAYNTHPSNFVDLLNSQQDTVFELGEDTVFGTQQSEEHPNVGDTPSGRKERRTWTHTDDIVLISSWLNTSKDPLVGNEQRSDSFWKRIAAYFAASPKIGVGEEREHGNCKQRWHRINDQVSKFCGTYEKATRLKTSGQNDNDVLKASHEIFLNNYKKKFTLEHAWKELRYDQKWCSLSTSKTDRSSKRRKCDEGAQSSASHASETNTGEPDVNIRPPGVKAAKGYGKKTKAGKVLAEYQGMWEIKKEELTIKANTTKMKLLERLFAKPEPLTESEEVVKNKLINELFN</sequence>
<feature type="region of interest" description="Disordered" evidence="1">
    <location>
        <begin position="30"/>
        <end position="51"/>
    </location>
</feature>
<dbReference type="KEGG" id="rsz:108850936"/>
<reference evidence="4" key="2">
    <citation type="submission" date="2025-08" db="UniProtKB">
        <authorList>
            <consortium name="RefSeq"/>
        </authorList>
    </citation>
    <scope>IDENTIFICATION</scope>
    <source>
        <tissue evidence="4">Leaf</tissue>
    </source>
</reference>
<dbReference type="PROSITE" id="PS50090">
    <property type="entry name" value="MYB_LIKE"/>
    <property type="match status" value="1"/>
</dbReference>